<evidence type="ECO:0000256" key="1">
    <source>
        <dbReference type="SAM" id="MobiDB-lite"/>
    </source>
</evidence>
<name>A0A640SAA9_9ACTN</name>
<dbReference type="AlphaFoldDB" id="A0A640SAA9"/>
<evidence type="ECO:0000313" key="2">
    <source>
        <dbReference type="EMBL" id="GFE07754.1"/>
    </source>
</evidence>
<comment type="caution">
    <text evidence="2">The sequence shown here is derived from an EMBL/GenBank/DDBJ whole genome shotgun (WGS) entry which is preliminary data.</text>
</comment>
<dbReference type="EMBL" id="BLIN01000005">
    <property type="protein sequence ID" value="GFE07754.1"/>
    <property type="molecule type" value="Genomic_DNA"/>
</dbReference>
<evidence type="ECO:0000313" key="3">
    <source>
        <dbReference type="Proteomes" id="UP000435837"/>
    </source>
</evidence>
<dbReference type="Proteomes" id="UP000435837">
    <property type="component" value="Unassembled WGS sequence"/>
</dbReference>
<reference evidence="2 3" key="1">
    <citation type="submission" date="2019-12" db="EMBL/GenBank/DDBJ databases">
        <title>Whole genome shotgun sequence of Streptomyces caniferus NBRC 15389.</title>
        <authorList>
            <person name="Ichikawa N."/>
            <person name="Kimura A."/>
            <person name="Kitahashi Y."/>
            <person name="Komaki H."/>
            <person name="Tamura T."/>
        </authorList>
    </citation>
    <scope>NUCLEOTIDE SEQUENCE [LARGE SCALE GENOMIC DNA]</scope>
    <source>
        <strain evidence="2 3">NBRC 15389</strain>
    </source>
</reference>
<protein>
    <submittedName>
        <fullName evidence="2">Uncharacterized protein</fullName>
    </submittedName>
</protein>
<dbReference type="RefSeq" id="WP_246296015.1">
    <property type="nucleotide sequence ID" value="NZ_BAAATH010000022.1"/>
</dbReference>
<feature type="compositionally biased region" description="Polar residues" evidence="1">
    <location>
        <begin position="48"/>
        <end position="57"/>
    </location>
</feature>
<accession>A0A640SAA9</accession>
<feature type="region of interest" description="Disordered" evidence="1">
    <location>
        <begin position="45"/>
        <end position="90"/>
    </location>
</feature>
<sequence>MLFRTRGWGRISSLCAGINTPRRRAAVMAGVLSSVSVVALGTASAASQGSGESTTAAVQAAPKTDSVRRHWQPPTARHGRPGDPGTERGKLNTGILISDVSPGQFRGWWYQSHVKGVSVTWMTPSGRDPYDGWDWIEIQDGNGKRVTWDWACGNAHCGPHGSTLIGVNLKKGAEYKALYWSDGGRGTEGRLRAEFDFSA</sequence>
<proteinExistence type="predicted"/>
<organism evidence="2 3">
    <name type="scientific">Streptomyces caniferus</name>
    <dbReference type="NCBI Taxonomy" id="285557"/>
    <lineage>
        <taxon>Bacteria</taxon>
        <taxon>Bacillati</taxon>
        <taxon>Actinomycetota</taxon>
        <taxon>Actinomycetes</taxon>
        <taxon>Kitasatosporales</taxon>
        <taxon>Streptomycetaceae</taxon>
        <taxon>Streptomyces</taxon>
    </lineage>
</organism>
<gene>
    <name evidence="2" type="ORF">Scani_40220</name>
</gene>